<dbReference type="RefSeq" id="WP_092013494.1">
    <property type="nucleotide sequence ID" value="NZ_FOYW01000001.1"/>
</dbReference>
<dbReference type="InterPro" id="IPR002491">
    <property type="entry name" value="ABC_transptr_periplasmic_BD"/>
</dbReference>
<evidence type="ECO:0000256" key="2">
    <source>
        <dbReference type="ARBA" id="ARBA00008814"/>
    </source>
</evidence>
<dbReference type="CDD" id="cd01146">
    <property type="entry name" value="FhuD"/>
    <property type="match status" value="1"/>
</dbReference>
<evidence type="ECO:0000256" key="3">
    <source>
        <dbReference type="ARBA" id="ARBA00022448"/>
    </source>
</evidence>
<feature type="coiled-coil region" evidence="6">
    <location>
        <begin position="149"/>
        <end position="183"/>
    </location>
</feature>
<dbReference type="STRING" id="650891.SAMN05216203_1696"/>
<dbReference type="Proteomes" id="UP000198644">
    <property type="component" value="Unassembled WGS sequence"/>
</dbReference>
<keyword evidence="4" id="KW-0410">Iron transport</keyword>
<gene>
    <name evidence="9" type="ORF">SAMN05216203_1696</name>
</gene>
<evidence type="ECO:0000256" key="7">
    <source>
        <dbReference type="SAM" id="SignalP"/>
    </source>
</evidence>
<organism evidence="9 10">
    <name type="scientific">Marinobacter daqiaonensis</name>
    <dbReference type="NCBI Taxonomy" id="650891"/>
    <lineage>
        <taxon>Bacteria</taxon>
        <taxon>Pseudomonadati</taxon>
        <taxon>Pseudomonadota</taxon>
        <taxon>Gammaproteobacteria</taxon>
        <taxon>Pseudomonadales</taxon>
        <taxon>Marinobacteraceae</taxon>
        <taxon>Marinobacter</taxon>
    </lineage>
</organism>
<keyword evidence="5 7" id="KW-0732">Signal</keyword>
<comment type="similarity">
    <text evidence="2">Belongs to the bacterial solute-binding protein 8 family.</text>
</comment>
<feature type="domain" description="Fe/B12 periplasmic-binding" evidence="8">
    <location>
        <begin position="44"/>
        <end position="306"/>
    </location>
</feature>
<keyword evidence="4" id="KW-0408">Iron</keyword>
<name>A0A1I6I047_9GAMM</name>
<dbReference type="GO" id="GO:1901678">
    <property type="term" value="P:iron coordination entity transport"/>
    <property type="evidence" value="ECO:0007669"/>
    <property type="project" value="UniProtKB-ARBA"/>
</dbReference>
<evidence type="ECO:0000313" key="9">
    <source>
        <dbReference type="EMBL" id="SFR60096.1"/>
    </source>
</evidence>
<evidence type="ECO:0000256" key="6">
    <source>
        <dbReference type="SAM" id="Coils"/>
    </source>
</evidence>
<dbReference type="Gene3D" id="3.40.50.1980">
    <property type="entry name" value="Nitrogenase molybdenum iron protein domain"/>
    <property type="match status" value="2"/>
</dbReference>
<dbReference type="InterPro" id="IPR051313">
    <property type="entry name" value="Bact_iron-sidero_bind"/>
</dbReference>
<dbReference type="Pfam" id="PF01497">
    <property type="entry name" value="Peripla_BP_2"/>
    <property type="match status" value="1"/>
</dbReference>
<evidence type="ECO:0000256" key="5">
    <source>
        <dbReference type="ARBA" id="ARBA00022729"/>
    </source>
</evidence>
<dbReference type="SUPFAM" id="SSF53807">
    <property type="entry name" value="Helical backbone' metal receptor"/>
    <property type="match status" value="1"/>
</dbReference>
<dbReference type="EMBL" id="FOYW01000001">
    <property type="protein sequence ID" value="SFR60096.1"/>
    <property type="molecule type" value="Genomic_DNA"/>
</dbReference>
<dbReference type="PRINTS" id="PR01715">
    <property type="entry name" value="FERRIBNDNGPP"/>
</dbReference>
<keyword evidence="10" id="KW-1185">Reference proteome</keyword>
<dbReference type="PANTHER" id="PTHR30532">
    <property type="entry name" value="IRON III DICITRATE-BINDING PERIPLASMIC PROTEIN"/>
    <property type="match status" value="1"/>
</dbReference>
<evidence type="ECO:0000256" key="4">
    <source>
        <dbReference type="ARBA" id="ARBA00022496"/>
    </source>
</evidence>
<evidence type="ECO:0000256" key="1">
    <source>
        <dbReference type="ARBA" id="ARBA00004196"/>
    </source>
</evidence>
<sequence length="310" mass="34384">MLKARHPGPALRALLLLVVCTTASAGTVITHEAGEVRFEEPPQRVVALNWWLAEHLLALGVVPVGVTEREGYRQWVAEPPLPDSVRSVGRRQSPNLEAIRALKPDLILVSGHLMAAVPALKTIAPTVVQTTYEADSNPWIRARAHLITLGRILEREDRARQVIQQAEDELRLTRQQLAEAGLAGQTAFLVRFLDDKRLRIHGENSMLHQALVQAGLANAWQQPTNLWGFTPGTVADLGGHPDAWLIYVRPWPESDRERLQASPLWPYLPMARHGRIVGVGPVWTFGGVLSVPRMAQMLADQLLAGPEDRR</sequence>
<keyword evidence="4" id="KW-0406">Ion transport</keyword>
<dbReference type="PROSITE" id="PS50983">
    <property type="entry name" value="FE_B12_PBP"/>
    <property type="match status" value="1"/>
</dbReference>
<keyword evidence="3" id="KW-0813">Transport</keyword>
<dbReference type="AlphaFoldDB" id="A0A1I6I047"/>
<comment type="subcellular location">
    <subcellularLocation>
        <location evidence="1">Cell envelope</location>
    </subcellularLocation>
</comment>
<dbReference type="GO" id="GO:0030288">
    <property type="term" value="C:outer membrane-bounded periplasmic space"/>
    <property type="evidence" value="ECO:0007669"/>
    <property type="project" value="TreeGrafter"/>
</dbReference>
<evidence type="ECO:0000313" key="10">
    <source>
        <dbReference type="Proteomes" id="UP000198644"/>
    </source>
</evidence>
<feature type="signal peptide" evidence="7">
    <location>
        <begin position="1"/>
        <end position="25"/>
    </location>
</feature>
<keyword evidence="6" id="KW-0175">Coiled coil</keyword>
<feature type="chain" id="PRO_5011699718" evidence="7">
    <location>
        <begin position="26"/>
        <end position="310"/>
    </location>
</feature>
<reference evidence="10" key="1">
    <citation type="submission" date="2016-10" db="EMBL/GenBank/DDBJ databases">
        <authorList>
            <person name="Varghese N."/>
            <person name="Submissions S."/>
        </authorList>
    </citation>
    <scope>NUCLEOTIDE SEQUENCE [LARGE SCALE GENOMIC DNA]</scope>
    <source>
        <strain evidence="10">CGMCC 1.9167</strain>
    </source>
</reference>
<evidence type="ECO:0000259" key="8">
    <source>
        <dbReference type="PROSITE" id="PS50983"/>
    </source>
</evidence>
<dbReference type="PANTHER" id="PTHR30532:SF1">
    <property type="entry name" value="IRON(3+)-HYDROXAMATE-BINDING PROTEIN FHUD"/>
    <property type="match status" value="1"/>
</dbReference>
<dbReference type="OrthoDB" id="6160519at2"/>
<accession>A0A1I6I047</accession>
<proteinExistence type="inferred from homology"/>
<protein>
    <submittedName>
        <fullName evidence="9">Iron complex transport system substrate-binding protein</fullName>
    </submittedName>
</protein>